<reference evidence="1" key="1">
    <citation type="submission" date="2018-02" db="EMBL/GenBank/DDBJ databases">
        <title>Rhizophora mucronata_Transcriptome.</title>
        <authorList>
            <person name="Meera S.P."/>
            <person name="Sreeshan A."/>
            <person name="Augustine A."/>
        </authorList>
    </citation>
    <scope>NUCLEOTIDE SEQUENCE</scope>
    <source>
        <tissue evidence="1">Leaf</tissue>
    </source>
</reference>
<organism evidence="1">
    <name type="scientific">Rhizophora mucronata</name>
    <name type="common">Asiatic mangrove</name>
    <dbReference type="NCBI Taxonomy" id="61149"/>
    <lineage>
        <taxon>Eukaryota</taxon>
        <taxon>Viridiplantae</taxon>
        <taxon>Streptophyta</taxon>
        <taxon>Embryophyta</taxon>
        <taxon>Tracheophyta</taxon>
        <taxon>Spermatophyta</taxon>
        <taxon>Magnoliopsida</taxon>
        <taxon>eudicotyledons</taxon>
        <taxon>Gunneridae</taxon>
        <taxon>Pentapetalae</taxon>
        <taxon>rosids</taxon>
        <taxon>fabids</taxon>
        <taxon>Malpighiales</taxon>
        <taxon>Rhizophoraceae</taxon>
        <taxon>Rhizophora</taxon>
    </lineage>
</organism>
<protein>
    <submittedName>
        <fullName evidence="1">Uncharacterized protein</fullName>
    </submittedName>
</protein>
<proteinExistence type="predicted"/>
<name>A0A2P2NE69_RHIMU</name>
<sequence>MLGKPTRRETSIPEPKFTCLRSFGTSEPPCWKHKRSCR</sequence>
<dbReference type="EMBL" id="GGEC01060297">
    <property type="protein sequence ID" value="MBX40781.1"/>
    <property type="molecule type" value="Transcribed_RNA"/>
</dbReference>
<accession>A0A2P2NE69</accession>
<dbReference type="AlphaFoldDB" id="A0A2P2NE69"/>
<evidence type="ECO:0000313" key="1">
    <source>
        <dbReference type="EMBL" id="MBX40781.1"/>
    </source>
</evidence>